<gene>
    <name evidence="3" type="ORF">N9A08_14755</name>
</gene>
<accession>A0ABY6FRL7</accession>
<dbReference type="SUPFAM" id="SSF53850">
    <property type="entry name" value="Periplasmic binding protein-like II"/>
    <property type="match status" value="1"/>
</dbReference>
<dbReference type="PROSITE" id="PS51257">
    <property type="entry name" value="PROKAR_LIPOPROTEIN"/>
    <property type="match status" value="1"/>
</dbReference>
<feature type="signal peptide" evidence="2">
    <location>
        <begin position="1"/>
        <end position="31"/>
    </location>
</feature>
<dbReference type="GeneID" id="95606544"/>
<dbReference type="RefSeq" id="WP_176697510.1">
    <property type="nucleotide sequence ID" value="NZ_BAAAKG010000001.1"/>
</dbReference>
<dbReference type="PANTHER" id="PTHR30006:SF24">
    <property type="entry name" value="SLL0237 PROTEIN"/>
    <property type="match status" value="1"/>
</dbReference>
<organism evidence="3 4">
    <name type="scientific">Arthrobacter koreensis</name>
    <dbReference type="NCBI Taxonomy" id="199136"/>
    <lineage>
        <taxon>Bacteria</taxon>
        <taxon>Bacillati</taxon>
        <taxon>Actinomycetota</taxon>
        <taxon>Actinomycetes</taxon>
        <taxon>Micrococcales</taxon>
        <taxon>Micrococcaceae</taxon>
        <taxon>Arthrobacter</taxon>
    </lineage>
</organism>
<evidence type="ECO:0000256" key="2">
    <source>
        <dbReference type="SAM" id="SignalP"/>
    </source>
</evidence>
<evidence type="ECO:0000313" key="4">
    <source>
        <dbReference type="Proteomes" id="UP001063368"/>
    </source>
</evidence>
<name>A0ABY6FRL7_9MICC</name>
<protein>
    <submittedName>
        <fullName evidence="3">Extracellular solute-binding protein</fullName>
    </submittedName>
</protein>
<dbReference type="EMBL" id="CP106856">
    <property type="protein sequence ID" value="UYB35855.1"/>
    <property type="molecule type" value="Genomic_DNA"/>
</dbReference>
<reference evidence="3" key="1">
    <citation type="submission" date="2022-09" db="EMBL/GenBank/DDBJ databases">
        <authorList>
            <person name="Li D."/>
            <person name="Cheng J."/>
            <person name="Li Y."/>
        </authorList>
    </citation>
    <scope>NUCLEOTIDE SEQUENCE</scope>
    <source>
        <strain evidence="3">DL</strain>
    </source>
</reference>
<dbReference type="Gene3D" id="3.40.190.10">
    <property type="entry name" value="Periplasmic binding protein-like II"/>
    <property type="match status" value="2"/>
</dbReference>
<keyword evidence="1 2" id="KW-0732">Signal</keyword>
<keyword evidence="4" id="KW-1185">Reference proteome</keyword>
<proteinExistence type="predicted"/>
<dbReference type="Proteomes" id="UP001063368">
    <property type="component" value="Chromosome"/>
</dbReference>
<evidence type="ECO:0000313" key="3">
    <source>
        <dbReference type="EMBL" id="UYB35855.1"/>
    </source>
</evidence>
<evidence type="ECO:0000256" key="1">
    <source>
        <dbReference type="ARBA" id="ARBA00022729"/>
    </source>
</evidence>
<feature type="chain" id="PRO_5047548441" evidence="2">
    <location>
        <begin position="32"/>
        <end position="379"/>
    </location>
</feature>
<dbReference type="PANTHER" id="PTHR30006">
    <property type="entry name" value="THIAMINE-BINDING PERIPLASMIC PROTEIN-RELATED"/>
    <property type="match status" value="1"/>
</dbReference>
<dbReference type="Pfam" id="PF13343">
    <property type="entry name" value="SBP_bac_6"/>
    <property type="match status" value="1"/>
</dbReference>
<sequence>MKLNFRITKLPLAVIAGLAAGSLALSGCAGADSAQGSGELDLGPLGIQSAQEEELQTLYDAAIESGDTEVTIYAGHHDEFLGIYAAFEERFPGLTVDPQTYVGAELQTTLEAERQSGNHVVDVLSNPNADRYAEQGFAEKYQPATFELPAWIDGRISEDQIADPKGFYHSPWALMFASSYNTNLLDESDLPGSWADLAGEEWAGKLTFMTPSTPGGTMTVSTALLQAGAVDEAWLRSVGANAKIVAQDQLALQSISAGEFAYQPLSATISVLNAKEDGAPVEVQFFDENNVIATEKWMLAANAPSSDAGKLLLNFLFTAEAQELTLESGNFPINQHDSLESPHGWPKLEDAAFVELPAQTVMREKMTEYGDLFKSITAN</sequence>